<name>A0A8H5BND9_9AGAR</name>
<dbReference type="AlphaFoldDB" id="A0A8H5BND9"/>
<evidence type="ECO:0000313" key="3">
    <source>
        <dbReference type="Proteomes" id="UP000567179"/>
    </source>
</evidence>
<feature type="region of interest" description="Disordered" evidence="1">
    <location>
        <begin position="25"/>
        <end position="88"/>
    </location>
</feature>
<feature type="compositionally biased region" description="Low complexity" evidence="1">
    <location>
        <begin position="238"/>
        <end position="253"/>
    </location>
</feature>
<gene>
    <name evidence="2" type="ORF">D9619_009804</name>
</gene>
<proteinExistence type="predicted"/>
<dbReference type="EMBL" id="JAACJJ010000015">
    <property type="protein sequence ID" value="KAF5325327.1"/>
    <property type="molecule type" value="Genomic_DNA"/>
</dbReference>
<evidence type="ECO:0000313" key="2">
    <source>
        <dbReference type="EMBL" id="KAF5325327.1"/>
    </source>
</evidence>
<feature type="region of interest" description="Disordered" evidence="1">
    <location>
        <begin position="226"/>
        <end position="253"/>
    </location>
</feature>
<comment type="caution">
    <text evidence="2">The sequence shown here is derived from an EMBL/GenBank/DDBJ whole genome shotgun (WGS) entry which is preliminary data.</text>
</comment>
<protein>
    <submittedName>
        <fullName evidence="2">Uncharacterized protein</fullName>
    </submittedName>
</protein>
<accession>A0A8H5BND9</accession>
<evidence type="ECO:0000256" key="1">
    <source>
        <dbReference type="SAM" id="MobiDB-lite"/>
    </source>
</evidence>
<dbReference type="Proteomes" id="UP000567179">
    <property type="component" value="Unassembled WGS sequence"/>
</dbReference>
<feature type="compositionally biased region" description="Basic and acidic residues" evidence="1">
    <location>
        <begin position="74"/>
        <end position="88"/>
    </location>
</feature>
<organism evidence="2 3">
    <name type="scientific">Psilocybe cf. subviscida</name>
    <dbReference type="NCBI Taxonomy" id="2480587"/>
    <lineage>
        <taxon>Eukaryota</taxon>
        <taxon>Fungi</taxon>
        <taxon>Dikarya</taxon>
        <taxon>Basidiomycota</taxon>
        <taxon>Agaricomycotina</taxon>
        <taxon>Agaricomycetes</taxon>
        <taxon>Agaricomycetidae</taxon>
        <taxon>Agaricales</taxon>
        <taxon>Agaricineae</taxon>
        <taxon>Strophariaceae</taxon>
        <taxon>Psilocybe</taxon>
    </lineage>
</organism>
<keyword evidence="3" id="KW-1185">Reference proteome</keyword>
<sequence length="331" mass="36595">MVILGRALPLHHSPPPPTTFVVVVDVPPPPHSLNRPHTTKRTRTHPNTLRQAPSPTRPRRHRCRPSPPPPNNVEEERERRGTLPERPTRLCGAAFSPAAAAIYALNNTRRPLPAHKRRQRLPLQPPFPSPPTVVAPLKRNQSLFPPAAVTLVLDTQPPVTPKPANGGHQRSQLTVFVARRRPSRPRRRKAPSNAQISKWSTQAAVRTKSDHCALAAAALDARLPVTPKSANGGHQRVPLRTPPSVTSTPSYPCSPVRSQPIAFVTNRHRRCAAASANAQTRKPNVPGAAVQFQSNNLTIARRQRRRRRPASANLRTENTRWYPHLVAAPPH</sequence>
<reference evidence="2 3" key="1">
    <citation type="journal article" date="2020" name="ISME J.">
        <title>Uncovering the hidden diversity of litter-decomposition mechanisms in mushroom-forming fungi.</title>
        <authorList>
            <person name="Floudas D."/>
            <person name="Bentzer J."/>
            <person name="Ahren D."/>
            <person name="Johansson T."/>
            <person name="Persson P."/>
            <person name="Tunlid A."/>
        </authorList>
    </citation>
    <scope>NUCLEOTIDE SEQUENCE [LARGE SCALE GENOMIC DNA]</scope>
    <source>
        <strain evidence="2 3">CBS 101986</strain>
    </source>
</reference>